<accession>A0A8J3J7M7</accession>
<comment type="caution">
    <text evidence="1">The sequence shown here is derived from an EMBL/GenBank/DDBJ whole genome shotgun (WGS) entry which is preliminary data.</text>
</comment>
<gene>
    <name evidence="1" type="ORF">Aru02nite_40300</name>
</gene>
<protein>
    <submittedName>
        <fullName evidence="1">Uncharacterized protein</fullName>
    </submittedName>
</protein>
<organism evidence="1 2">
    <name type="scientific">Actinocatenispora rupis</name>
    <dbReference type="NCBI Taxonomy" id="519421"/>
    <lineage>
        <taxon>Bacteria</taxon>
        <taxon>Bacillati</taxon>
        <taxon>Actinomycetota</taxon>
        <taxon>Actinomycetes</taxon>
        <taxon>Micromonosporales</taxon>
        <taxon>Micromonosporaceae</taxon>
        <taxon>Actinocatenispora</taxon>
    </lineage>
</organism>
<keyword evidence="2" id="KW-1185">Reference proteome</keyword>
<dbReference type="RefSeq" id="WP_203659873.1">
    <property type="nucleotide sequence ID" value="NZ_BAAAZM010000007.1"/>
</dbReference>
<dbReference type="AlphaFoldDB" id="A0A8J3J7M7"/>
<sequence>MGRVRPRVVVVSLVAVLALGAALVAVPYVVLPGAAAMPAAALAAYRSAGSVRVGLVADESVRVSGEGLVPMYVKGSAARNTAGRPRVDARFDRLQVTRTGDGTDVRGRVVDGRTYSRNFGGGGPWRELTTSGDDDLSVAMGMTDPSPLLRFARENDARVADARDGWFGLRYTVDCWDCGFPLTAPIDDGTADTSVLPSAVHVAVTYTLDVRDRPTEIVLTAASGTAIVKVTLLLHGYGERVPAPVPAGASPSPAPTFR</sequence>
<proteinExistence type="predicted"/>
<reference evidence="1" key="1">
    <citation type="submission" date="2021-01" db="EMBL/GenBank/DDBJ databases">
        <title>Whole genome shotgun sequence of Actinocatenispora rupis NBRC 107355.</title>
        <authorList>
            <person name="Komaki H."/>
            <person name="Tamura T."/>
        </authorList>
    </citation>
    <scope>NUCLEOTIDE SEQUENCE</scope>
    <source>
        <strain evidence="1">NBRC 107355</strain>
    </source>
</reference>
<evidence type="ECO:0000313" key="2">
    <source>
        <dbReference type="Proteomes" id="UP000612808"/>
    </source>
</evidence>
<evidence type="ECO:0000313" key="1">
    <source>
        <dbReference type="EMBL" id="GID13141.1"/>
    </source>
</evidence>
<dbReference type="EMBL" id="BOMB01000023">
    <property type="protein sequence ID" value="GID13141.1"/>
    <property type="molecule type" value="Genomic_DNA"/>
</dbReference>
<dbReference type="Proteomes" id="UP000612808">
    <property type="component" value="Unassembled WGS sequence"/>
</dbReference>
<dbReference type="Gene3D" id="2.50.20.20">
    <property type="match status" value="1"/>
</dbReference>
<name>A0A8J3J7M7_9ACTN</name>